<reference evidence="8" key="1">
    <citation type="submission" date="2021-02" db="EMBL/GenBank/DDBJ databases">
        <authorList>
            <person name="Nowell W R."/>
        </authorList>
    </citation>
    <scope>NUCLEOTIDE SEQUENCE</scope>
</reference>
<dbReference type="PANTHER" id="PTHR23301">
    <property type="entry name" value="CHITIN BINDING PERITROPHIN-A"/>
    <property type="match status" value="1"/>
</dbReference>
<evidence type="ECO:0000256" key="6">
    <source>
        <dbReference type="SAM" id="SignalP"/>
    </source>
</evidence>
<evidence type="ECO:0000313" key="9">
    <source>
        <dbReference type="Proteomes" id="UP000663852"/>
    </source>
</evidence>
<feature type="signal peptide" evidence="6">
    <location>
        <begin position="1"/>
        <end position="21"/>
    </location>
</feature>
<keyword evidence="4" id="KW-1015">Disulfide bond</keyword>
<evidence type="ECO:0000256" key="5">
    <source>
        <dbReference type="ARBA" id="ARBA00023180"/>
    </source>
</evidence>
<dbReference type="OrthoDB" id="6020543at2759"/>
<dbReference type="Proteomes" id="UP000663852">
    <property type="component" value="Unassembled WGS sequence"/>
</dbReference>
<evidence type="ECO:0000256" key="4">
    <source>
        <dbReference type="ARBA" id="ARBA00023157"/>
    </source>
</evidence>
<keyword evidence="2 6" id="KW-0732">Signal</keyword>
<feature type="domain" description="Chitin-binding type-2" evidence="7">
    <location>
        <begin position="340"/>
        <end position="406"/>
    </location>
</feature>
<feature type="domain" description="Chitin-binding type-2" evidence="7">
    <location>
        <begin position="110"/>
        <end position="166"/>
    </location>
</feature>
<evidence type="ECO:0000256" key="2">
    <source>
        <dbReference type="ARBA" id="ARBA00022729"/>
    </source>
</evidence>
<dbReference type="Gene3D" id="2.170.140.10">
    <property type="entry name" value="Chitin binding domain"/>
    <property type="match status" value="4"/>
</dbReference>
<evidence type="ECO:0000256" key="3">
    <source>
        <dbReference type="ARBA" id="ARBA00022737"/>
    </source>
</evidence>
<feature type="domain" description="Chitin-binding type-2" evidence="7">
    <location>
        <begin position="204"/>
        <end position="260"/>
    </location>
</feature>
<dbReference type="GO" id="GO:0005576">
    <property type="term" value="C:extracellular region"/>
    <property type="evidence" value="ECO:0007669"/>
    <property type="project" value="InterPro"/>
</dbReference>
<feature type="chain" id="PRO_5032844893" description="Chitin-binding type-2 domain-containing protein" evidence="6">
    <location>
        <begin position="22"/>
        <end position="430"/>
    </location>
</feature>
<accession>A0A813ME40</accession>
<dbReference type="Pfam" id="PF01607">
    <property type="entry name" value="CBM_14"/>
    <property type="match status" value="5"/>
</dbReference>
<dbReference type="SUPFAM" id="SSF57625">
    <property type="entry name" value="Invertebrate chitin-binding proteins"/>
    <property type="match status" value="5"/>
</dbReference>
<evidence type="ECO:0000313" key="8">
    <source>
        <dbReference type="EMBL" id="CAF0719936.1"/>
    </source>
</evidence>
<keyword evidence="3" id="KW-0677">Repeat</keyword>
<feature type="domain" description="Chitin-binding type-2" evidence="7">
    <location>
        <begin position="23"/>
        <end position="77"/>
    </location>
</feature>
<gene>
    <name evidence="8" type="ORF">EDS130_LOCUS138</name>
</gene>
<evidence type="ECO:0000259" key="7">
    <source>
        <dbReference type="PROSITE" id="PS50940"/>
    </source>
</evidence>
<dbReference type="AlphaFoldDB" id="A0A813ME40"/>
<evidence type="ECO:0000256" key="1">
    <source>
        <dbReference type="ARBA" id="ARBA00022669"/>
    </source>
</evidence>
<dbReference type="GO" id="GO:0008061">
    <property type="term" value="F:chitin binding"/>
    <property type="evidence" value="ECO:0007669"/>
    <property type="project" value="UniProtKB-KW"/>
</dbReference>
<dbReference type="InterPro" id="IPR036508">
    <property type="entry name" value="Chitin-bd_dom_sf"/>
</dbReference>
<dbReference type="PANTHER" id="PTHR23301:SF0">
    <property type="entry name" value="CHITIN-BINDING TYPE-2 DOMAIN-CONTAINING PROTEIN-RELATED"/>
    <property type="match status" value="1"/>
</dbReference>
<proteinExistence type="predicted"/>
<dbReference type="EMBL" id="CAJNOJ010000001">
    <property type="protein sequence ID" value="CAF0719936.1"/>
    <property type="molecule type" value="Genomic_DNA"/>
</dbReference>
<keyword evidence="5" id="KW-0325">Glycoprotein</keyword>
<dbReference type="PROSITE" id="PS50940">
    <property type="entry name" value="CHIT_BIND_II"/>
    <property type="match status" value="5"/>
</dbReference>
<protein>
    <recommendedName>
        <fullName evidence="7">Chitin-binding type-2 domain-containing protein</fullName>
    </recommendedName>
</protein>
<feature type="domain" description="Chitin-binding type-2" evidence="7">
    <location>
        <begin position="262"/>
        <end position="316"/>
    </location>
</feature>
<keyword evidence="1" id="KW-0147">Chitin-binding</keyword>
<organism evidence="8 9">
    <name type="scientific">Adineta ricciae</name>
    <name type="common">Rotifer</name>
    <dbReference type="NCBI Taxonomy" id="249248"/>
    <lineage>
        <taxon>Eukaryota</taxon>
        <taxon>Metazoa</taxon>
        <taxon>Spiralia</taxon>
        <taxon>Gnathifera</taxon>
        <taxon>Rotifera</taxon>
        <taxon>Eurotatoria</taxon>
        <taxon>Bdelloidea</taxon>
        <taxon>Adinetida</taxon>
        <taxon>Adinetidae</taxon>
        <taxon>Adineta</taxon>
    </lineage>
</organism>
<sequence>MAKQFLFHLLIIAIQIQSGIAETFKCEKDGFFPDKRDCWLYHICVGSSHSVKACKDDLLFNPVKNECDWAMNVNCTNSHATTFAPPHIPPSTSNAKIPASDKLPDETVLDYLCQSVANDYVAHPSDCKQYAYCANGVPQTKICKKNLLWSQTERMCVWPAQSDCPAKSTSAAPPTAEPAERDMLYIPRGSVYPSSYVSTNPPASDLCPPTKSWRIPDPYDCSIYHDCYRGADRISYCPATLQYNPEKQKCDHAHNVQCKNKCTIENDGARFIDPASCCHFYECISGKLTLQTCPHPNLYDIQTHRCVSYRQVKCAGRRPCLNKCHYTSKHDDRKSSCDFSPSCAGHSNGFYLDPTKPNCQSYIQCLDYRVANYSRCASGQRFNKNMGKCTPADQRATVHLSFDCNEIDTPSIRKSQVIYIIFIITISVLT</sequence>
<name>A0A813ME40_ADIRI</name>
<dbReference type="InterPro" id="IPR051940">
    <property type="entry name" value="Chitin_bind-dev_reg"/>
</dbReference>
<dbReference type="SMART" id="SM00494">
    <property type="entry name" value="ChtBD2"/>
    <property type="match status" value="5"/>
</dbReference>
<comment type="caution">
    <text evidence="8">The sequence shown here is derived from an EMBL/GenBank/DDBJ whole genome shotgun (WGS) entry which is preliminary data.</text>
</comment>
<dbReference type="InterPro" id="IPR002557">
    <property type="entry name" value="Chitin-bd_dom"/>
</dbReference>